<feature type="non-terminal residue" evidence="1">
    <location>
        <position position="31"/>
    </location>
</feature>
<reference evidence="1" key="1">
    <citation type="journal article" date="2014" name="Front. Microbiol.">
        <title>High frequency of phylogenetically diverse reductive dehalogenase-homologous genes in deep subseafloor sedimentary metagenomes.</title>
        <authorList>
            <person name="Kawai M."/>
            <person name="Futagami T."/>
            <person name="Toyoda A."/>
            <person name="Takaki Y."/>
            <person name="Nishi S."/>
            <person name="Hori S."/>
            <person name="Arai W."/>
            <person name="Tsubouchi T."/>
            <person name="Morono Y."/>
            <person name="Uchiyama I."/>
            <person name="Ito T."/>
            <person name="Fujiyama A."/>
            <person name="Inagaki F."/>
            <person name="Takami H."/>
        </authorList>
    </citation>
    <scope>NUCLEOTIDE SEQUENCE</scope>
    <source>
        <strain evidence="1">Expedition CK06-06</strain>
    </source>
</reference>
<evidence type="ECO:0000313" key="1">
    <source>
        <dbReference type="EMBL" id="GAG99386.1"/>
    </source>
</evidence>
<name>X1DSJ5_9ZZZZ</name>
<sequence length="31" mass="3730">MPKEEELEKDLDSIHLFDYLKKAIPVEDLRD</sequence>
<proteinExistence type="predicted"/>
<dbReference type="AlphaFoldDB" id="X1DSJ5"/>
<dbReference type="EMBL" id="BART01026644">
    <property type="protein sequence ID" value="GAG99386.1"/>
    <property type="molecule type" value="Genomic_DNA"/>
</dbReference>
<gene>
    <name evidence="1" type="ORF">S01H4_47459</name>
</gene>
<comment type="caution">
    <text evidence="1">The sequence shown here is derived from an EMBL/GenBank/DDBJ whole genome shotgun (WGS) entry which is preliminary data.</text>
</comment>
<organism evidence="1">
    <name type="scientific">marine sediment metagenome</name>
    <dbReference type="NCBI Taxonomy" id="412755"/>
    <lineage>
        <taxon>unclassified sequences</taxon>
        <taxon>metagenomes</taxon>
        <taxon>ecological metagenomes</taxon>
    </lineage>
</organism>
<protein>
    <submittedName>
        <fullName evidence="1">Uncharacterized protein</fullName>
    </submittedName>
</protein>
<accession>X1DSJ5</accession>